<accession>A0A3S5AFH8</accession>
<dbReference type="Proteomes" id="UP000784294">
    <property type="component" value="Unassembled WGS sequence"/>
</dbReference>
<dbReference type="GO" id="GO:0042073">
    <property type="term" value="P:intraciliary transport"/>
    <property type="evidence" value="ECO:0007669"/>
    <property type="project" value="InterPro"/>
</dbReference>
<dbReference type="PANTHER" id="PTHR16022:SF0">
    <property type="entry name" value="CYTOPLASMIC DYNEIN 2 INTERMEDIATE CHAIN 1"/>
    <property type="match status" value="1"/>
</dbReference>
<dbReference type="GO" id="GO:0005929">
    <property type="term" value="C:cilium"/>
    <property type="evidence" value="ECO:0007669"/>
    <property type="project" value="GOC"/>
</dbReference>
<reference evidence="1" key="1">
    <citation type="submission" date="2018-11" db="EMBL/GenBank/DDBJ databases">
        <authorList>
            <consortium name="Pathogen Informatics"/>
        </authorList>
    </citation>
    <scope>NUCLEOTIDE SEQUENCE</scope>
</reference>
<dbReference type="PANTHER" id="PTHR16022">
    <property type="entry name" value="WD REPEAT DOMAIN 60"/>
    <property type="match status" value="1"/>
</dbReference>
<organism evidence="1 2">
    <name type="scientific">Protopolystoma xenopodis</name>
    <dbReference type="NCBI Taxonomy" id="117903"/>
    <lineage>
        <taxon>Eukaryota</taxon>
        <taxon>Metazoa</taxon>
        <taxon>Spiralia</taxon>
        <taxon>Lophotrochozoa</taxon>
        <taxon>Platyhelminthes</taxon>
        <taxon>Monogenea</taxon>
        <taxon>Polyopisthocotylea</taxon>
        <taxon>Polystomatidea</taxon>
        <taxon>Polystomatidae</taxon>
        <taxon>Protopolystoma</taxon>
    </lineage>
</organism>
<sequence length="414" mass="46653">MNQIHLELKKRQGGELQASYLSNAIHNNTNKVFATPIDAVGLSIGKYDDDFEEYGSDFDNDTASEASEDVNIDKEHDKTSLSSPLDTNLILSFQESSLVYKEPARDSTIKNSLEPTLPFGTLEVVSTIKVNNIESSTFVINDKDPEAMINFSFCSDSRSSGQTFKRIKQRAKILLRLIELDFSGPGTVFDLPPMDEYATYMLKFGRENRAQIQVQTNDDALEQEVQTEPIKMSEYGMWTQHPAIEDGEACGQSMDTQQHDITDDTVEMGSILDILNDFIPSSNLKCLVRNKERNTELSMKSLLKRSNLRANLETMLFILEEDDGPLIPYQATSNYGDNQHGCSQAALAHFTLGYTHIFSNSKNISVQTELEDYLCVGCQFAPNNGNILLTMHKASFLPPRYHIVNDYLYSYLKH</sequence>
<dbReference type="OrthoDB" id="2162425at2759"/>
<name>A0A3S5AFH8_9PLAT</name>
<dbReference type="InterPro" id="IPR042505">
    <property type="entry name" value="DYNC2I1"/>
</dbReference>
<gene>
    <name evidence="1" type="ORF">PXEA_LOCUS16031</name>
</gene>
<dbReference type="EMBL" id="CAAALY010057317">
    <property type="protein sequence ID" value="VEL22591.1"/>
    <property type="molecule type" value="Genomic_DNA"/>
</dbReference>
<dbReference type="GO" id="GO:0005868">
    <property type="term" value="C:cytoplasmic dynein complex"/>
    <property type="evidence" value="ECO:0007669"/>
    <property type="project" value="InterPro"/>
</dbReference>
<evidence type="ECO:0000313" key="1">
    <source>
        <dbReference type="EMBL" id="VEL22591.1"/>
    </source>
</evidence>
<dbReference type="GO" id="GO:0045503">
    <property type="term" value="F:dynein light chain binding"/>
    <property type="evidence" value="ECO:0007669"/>
    <property type="project" value="InterPro"/>
</dbReference>
<dbReference type="AlphaFoldDB" id="A0A3S5AFH8"/>
<dbReference type="GO" id="GO:0045504">
    <property type="term" value="F:dynein heavy chain binding"/>
    <property type="evidence" value="ECO:0007669"/>
    <property type="project" value="InterPro"/>
</dbReference>
<keyword evidence="2" id="KW-1185">Reference proteome</keyword>
<proteinExistence type="predicted"/>
<evidence type="ECO:0000313" key="2">
    <source>
        <dbReference type="Proteomes" id="UP000784294"/>
    </source>
</evidence>
<protein>
    <submittedName>
        <fullName evidence="1">Uncharacterized protein</fullName>
    </submittedName>
</protein>
<comment type="caution">
    <text evidence="1">The sequence shown here is derived from an EMBL/GenBank/DDBJ whole genome shotgun (WGS) entry which is preliminary data.</text>
</comment>